<dbReference type="OrthoDB" id="8442670at2"/>
<reference evidence="3" key="1">
    <citation type="submission" date="2016-10" db="EMBL/GenBank/DDBJ databases">
        <authorList>
            <person name="Varghese N."/>
            <person name="Submissions S."/>
        </authorList>
    </citation>
    <scope>NUCLEOTIDE SEQUENCE [LARGE SCALE GENOMIC DNA]</scope>
    <source>
        <strain evidence="3">LMG 26383,CCUG 61248,R- 45681</strain>
    </source>
</reference>
<name>A0A1H7GIW3_9HYPH</name>
<gene>
    <name evidence="2" type="ORF">SAMN04515666_101356</name>
</gene>
<dbReference type="Proteomes" id="UP000199664">
    <property type="component" value="Unassembled WGS sequence"/>
</dbReference>
<organism evidence="2 3">
    <name type="scientific">Bosea lupini</name>
    <dbReference type="NCBI Taxonomy" id="1036779"/>
    <lineage>
        <taxon>Bacteria</taxon>
        <taxon>Pseudomonadati</taxon>
        <taxon>Pseudomonadota</taxon>
        <taxon>Alphaproteobacteria</taxon>
        <taxon>Hyphomicrobiales</taxon>
        <taxon>Boseaceae</taxon>
        <taxon>Bosea</taxon>
    </lineage>
</organism>
<evidence type="ECO:0000313" key="3">
    <source>
        <dbReference type="Proteomes" id="UP000199664"/>
    </source>
</evidence>
<sequence>MSFFLGETREREIKSFATGDEFRGFTETLGDAWRGHVAEGRRYAEGYSEADLDRINGAQGRLFTAARRSSELVDSWSSRANAMAEAYDNRIDTVRRVTGVTLENPERNAYYKEAEADYRLLREQGTISLHDVQNGDNFASRRIELQRAVFNRKVDELAQSQPDKASALVFGQSIEEQARAIAASAAAELDTARKDVGGAAGFMTEIGGALAGMWREPANVAALFAGGGPGTAASVTARLGQVFLREGAINAGVEALQQPDIQAWRRELSLKSGLEPALENIGIAFLFGGAIGGGVQGLRETFGSAAARLSDADRTALGNVLRGEATPAEVEQAAKAMGVQLDDAARADLALAGRVGADDATLPEPPAGIARGDHNEALADAVRFAEDADAPPPAAPLDGQRLRGAITERPALAVYGDEPPQTVLGLAALRDDVWRAVEAGEVDPVHAAWIGRMVPDAPENHGSLLLALQASRPETVAEARLVIRDAMASAERYRTAQASILGAIDDGLDRLARQVDPDLFAAVDAVEARLAGLRAELARLDQPAEGAAVLAPRIASLESELAGISGKRRSSPRAQALRDEIERLKGDQDLLRRTAREQAAATEQVLRLGIADASMDRARLGPQLRRALEAAEASPEVAALRERLAGLTIEPPKPREPPQLRPQQTIEPGSPEAIRQTEALLPPERAAADDVAGKVEAPPGEAVVSDLLPVAAREDGRDMRAMTLADALREAGRPDHLGDIVASCKL</sequence>
<evidence type="ECO:0000313" key="2">
    <source>
        <dbReference type="EMBL" id="SEK37487.1"/>
    </source>
</evidence>
<protein>
    <submittedName>
        <fullName evidence="2">Uncharacterized protein</fullName>
    </submittedName>
</protein>
<accession>A0A1H7GIW3</accession>
<dbReference type="EMBL" id="FOAN01000001">
    <property type="protein sequence ID" value="SEK37487.1"/>
    <property type="molecule type" value="Genomic_DNA"/>
</dbReference>
<evidence type="ECO:0000256" key="1">
    <source>
        <dbReference type="SAM" id="MobiDB-lite"/>
    </source>
</evidence>
<dbReference type="RefSeq" id="WP_091829186.1">
    <property type="nucleotide sequence ID" value="NZ_FOAN01000001.1"/>
</dbReference>
<dbReference type="STRING" id="1036779.SAMN04515666_101356"/>
<dbReference type="AlphaFoldDB" id="A0A1H7GIW3"/>
<keyword evidence="3" id="KW-1185">Reference proteome</keyword>
<feature type="region of interest" description="Disordered" evidence="1">
    <location>
        <begin position="647"/>
        <end position="669"/>
    </location>
</feature>
<proteinExistence type="predicted"/>